<organism evidence="1">
    <name type="scientific">Anguilla anguilla</name>
    <name type="common">European freshwater eel</name>
    <name type="synonym">Muraena anguilla</name>
    <dbReference type="NCBI Taxonomy" id="7936"/>
    <lineage>
        <taxon>Eukaryota</taxon>
        <taxon>Metazoa</taxon>
        <taxon>Chordata</taxon>
        <taxon>Craniata</taxon>
        <taxon>Vertebrata</taxon>
        <taxon>Euteleostomi</taxon>
        <taxon>Actinopterygii</taxon>
        <taxon>Neopterygii</taxon>
        <taxon>Teleostei</taxon>
        <taxon>Anguilliformes</taxon>
        <taxon>Anguillidae</taxon>
        <taxon>Anguilla</taxon>
    </lineage>
</organism>
<name>A0A0E9QWN1_ANGAN</name>
<reference evidence="1" key="1">
    <citation type="submission" date="2014-11" db="EMBL/GenBank/DDBJ databases">
        <authorList>
            <person name="Amaro Gonzalez C."/>
        </authorList>
    </citation>
    <scope>NUCLEOTIDE SEQUENCE</scope>
</reference>
<dbReference type="AlphaFoldDB" id="A0A0E9QWN1"/>
<dbReference type="EMBL" id="GBXM01087917">
    <property type="protein sequence ID" value="JAH20660.1"/>
    <property type="molecule type" value="Transcribed_RNA"/>
</dbReference>
<reference evidence="1" key="2">
    <citation type="journal article" date="2015" name="Fish Shellfish Immunol.">
        <title>Early steps in the European eel (Anguilla anguilla)-Vibrio vulnificus interaction in the gills: Role of the RtxA13 toxin.</title>
        <authorList>
            <person name="Callol A."/>
            <person name="Pajuelo D."/>
            <person name="Ebbesson L."/>
            <person name="Teles M."/>
            <person name="MacKenzie S."/>
            <person name="Amaro C."/>
        </authorList>
    </citation>
    <scope>NUCLEOTIDE SEQUENCE</scope>
</reference>
<evidence type="ECO:0000313" key="1">
    <source>
        <dbReference type="EMBL" id="JAH20660.1"/>
    </source>
</evidence>
<protein>
    <submittedName>
        <fullName evidence="1">Uncharacterized protein</fullName>
    </submittedName>
</protein>
<proteinExistence type="predicted"/>
<accession>A0A0E9QWN1</accession>
<sequence>MVPTNRIKMNPYRRHQNSFFIIKEMVTITHIKFLQTFIPVNTTNVMYPLRAK</sequence>